<keyword evidence="2" id="KW-0378">Hydrolase</keyword>
<reference evidence="8 9" key="1">
    <citation type="journal article" date="2021" name="Sci. Rep.">
        <title>The distribution of antibiotic resistance genes in chicken gut microbiota commensals.</title>
        <authorList>
            <person name="Juricova H."/>
            <person name="Matiasovicova J."/>
            <person name="Kubasova T."/>
            <person name="Cejkova D."/>
            <person name="Rychlik I."/>
        </authorList>
    </citation>
    <scope>NUCLEOTIDE SEQUENCE [LARGE SCALE GENOMIC DNA]</scope>
    <source>
        <strain evidence="8 9">An768</strain>
    </source>
</reference>
<keyword evidence="3" id="KW-0326">Glycosidase</keyword>
<feature type="domain" description="Glycoside hydrolase family 2 immunoglobulin-like beta-sandwich" evidence="5">
    <location>
        <begin position="205"/>
        <end position="296"/>
    </location>
</feature>
<dbReference type="PANTHER" id="PTHR42732:SF3">
    <property type="entry name" value="HYDROLASE"/>
    <property type="match status" value="1"/>
</dbReference>
<dbReference type="InterPro" id="IPR017853">
    <property type="entry name" value="GH"/>
</dbReference>
<dbReference type="EMBL" id="JACJKJ010000004">
    <property type="protein sequence ID" value="MBM6805940.1"/>
    <property type="molecule type" value="Genomic_DNA"/>
</dbReference>
<comment type="similarity">
    <text evidence="1">Belongs to the glycosyl hydrolase 2 family.</text>
</comment>
<feature type="domain" description="Glycosyl hydrolases family 2 sugar binding" evidence="7">
    <location>
        <begin position="89"/>
        <end position="157"/>
    </location>
</feature>
<dbReference type="InterPro" id="IPR036156">
    <property type="entry name" value="Beta-gal/glucu_dom_sf"/>
</dbReference>
<evidence type="ECO:0000259" key="7">
    <source>
        <dbReference type="Pfam" id="PF02837"/>
    </source>
</evidence>
<evidence type="ECO:0000259" key="6">
    <source>
        <dbReference type="Pfam" id="PF02836"/>
    </source>
</evidence>
<evidence type="ECO:0000256" key="1">
    <source>
        <dbReference type="ARBA" id="ARBA00007401"/>
    </source>
</evidence>
<gene>
    <name evidence="8" type="ORF">H6A24_05435</name>
</gene>
<comment type="caution">
    <text evidence="8">The sequence shown here is derived from an EMBL/GenBank/DDBJ whole genome shotgun (WGS) entry which is preliminary data.</text>
</comment>
<feature type="chain" id="PRO_5046345838" evidence="4">
    <location>
        <begin position="19"/>
        <end position="599"/>
    </location>
</feature>
<dbReference type="Pfam" id="PF02837">
    <property type="entry name" value="Glyco_hydro_2_N"/>
    <property type="match status" value="1"/>
</dbReference>
<dbReference type="Gene3D" id="2.60.120.260">
    <property type="entry name" value="Galactose-binding domain-like"/>
    <property type="match status" value="1"/>
</dbReference>
<dbReference type="Gene3D" id="2.60.40.10">
    <property type="entry name" value="Immunoglobulins"/>
    <property type="match status" value="1"/>
</dbReference>
<dbReference type="Gene3D" id="3.20.20.80">
    <property type="entry name" value="Glycosidases"/>
    <property type="match status" value="1"/>
</dbReference>
<dbReference type="RefSeq" id="WP_204499649.1">
    <property type="nucleotide sequence ID" value="NZ_JACJKJ010000004.1"/>
</dbReference>
<dbReference type="InterPro" id="IPR013783">
    <property type="entry name" value="Ig-like_fold"/>
</dbReference>
<dbReference type="Pfam" id="PF02836">
    <property type="entry name" value="Glyco_hydro_2_C"/>
    <property type="match status" value="1"/>
</dbReference>
<evidence type="ECO:0000259" key="5">
    <source>
        <dbReference type="Pfam" id="PF00703"/>
    </source>
</evidence>
<evidence type="ECO:0000256" key="4">
    <source>
        <dbReference type="SAM" id="SignalP"/>
    </source>
</evidence>
<dbReference type="InterPro" id="IPR051913">
    <property type="entry name" value="GH2_Domain-Containing"/>
</dbReference>
<dbReference type="InterPro" id="IPR006102">
    <property type="entry name" value="Ig-like_GH2"/>
</dbReference>
<dbReference type="PANTHER" id="PTHR42732">
    <property type="entry name" value="BETA-GALACTOSIDASE"/>
    <property type="match status" value="1"/>
</dbReference>
<feature type="signal peptide" evidence="4">
    <location>
        <begin position="1"/>
        <end position="18"/>
    </location>
</feature>
<dbReference type="SUPFAM" id="SSF49785">
    <property type="entry name" value="Galactose-binding domain-like"/>
    <property type="match status" value="1"/>
</dbReference>
<evidence type="ECO:0000313" key="8">
    <source>
        <dbReference type="EMBL" id="MBM6805940.1"/>
    </source>
</evidence>
<evidence type="ECO:0000313" key="9">
    <source>
        <dbReference type="Proteomes" id="UP000782117"/>
    </source>
</evidence>
<evidence type="ECO:0000256" key="2">
    <source>
        <dbReference type="ARBA" id="ARBA00022801"/>
    </source>
</evidence>
<dbReference type="InterPro" id="IPR008979">
    <property type="entry name" value="Galactose-bd-like_sf"/>
</dbReference>
<dbReference type="Pfam" id="PF00703">
    <property type="entry name" value="Glyco_hydro_2"/>
    <property type="match status" value="1"/>
</dbReference>
<keyword evidence="4" id="KW-0732">Signal</keyword>
<organism evidence="8 9">
    <name type="scientific">Bacteroides caecicola</name>
    <dbReference type="NCBI Taxonomy" id="1462569"/>
    <lineage>
        <taxon>Bacteria</taxon>
        <taxon>Pseudomonadati</taxon>
        <taxon>Bacteroidota</taxon>
        <taxon>Bacteroidia</taxon>
        <taxon>Bacteroidales</taxon>
        <taxon>Bacteroidaceae</taxon>
        <taxon>Bacteroides</taxon>
    </lineage>
</organism>
<name>A0ABS2F6U7_9BACE</name>
<keyword evidence="9" id="KW-1185">Reference proteome</keyword>
<protein>
    <submittedName>
        <fullName evidence="8">Beta-glucuronidase</fullName>
    </submittedName>
</protein>
<dbReference type="SUPFAM" id="SSF49303">
    <property type="entry name" value="beta-Galactosidase/glucuronidase domain"/>
    <property type="match status" value="1"/>
</dbReference>
<evidence type="ECO:0000256" key="3">
    <source>
        <dbReference type="ARBA" id="ARBA00023295"/>
    </source>
</evidence>
<dbReference type="InterPro" id="IPR006104">
    <property type="entry name" value="Glyco_hydro_2_N"/>
</dbReference>
<dbReference type="InterPro" id="IPR006103">
    <property type="entry name" value="Glyco_hydro_2_cat"/>
</dbReference>
<sequence>MKKLLTTLFALICLNGFANPQPRPEYPRPQFERSQWVNLNGTWNFEFDFGESGKDRSLQKAEQLSQQITVPFCPESKLSGVAHTDFINCLWYQRKLSIPADWSGKKILLNFGAVDYYTEIYIDGEFVQSHWGGSSSFSADITRFVKSGQTHNLVLQVKDDLRSGKQTGGKQCTNFYSGGCSYTRVTGIWQTVWMEAVDKKGLKTAVVRPDIDQKQLIITPEFYQESNNTLEIVLKDGNKTVAKKSVTCSNSSTIILPVKNMKLWSPENPFLYDLVYQVKDQQGNIIDEVKSYAGMRKVHTADGIFYLNNEPYFQRLVLDQGYYPDGVWTAPSDEALKNDIVLGKEAGFNGARLHQKVFEERYYYWADKLGYLTWGESASWVMDINDELAVRNYIGEWTEVVARDRNHPSLVTWTPFNETWGSREGVYPRLIRDIYHITKSIDPTRPINDASGDDHILTDIWSVHNYEQDGSKLAEQLEFKEGKEPYRNSRDKKFLAVYEGQPYMVDEFGGIGWMSAEERKNSWGYGNIPQTPEEFYTRLESQVKALKDAKHVMGFCYTQLTDVEQEKNGIYYYNRTPKLDMKRIKAIFELIPSSHTNLK</sequence>
<proteinExistence type="inferred from homology"/>
<dbReference type="SUPFAM" id="SSF51445">
    <property type="entry name" value="(Trans)glycosidases"/>
    <property type="match status" value="1"/>
</dbReference>
<feature type="domain" description="Glycoside hydrolase family 2 catalytic" evidence="6">
    <location>
        <begin position="335"/>
        <end position="589"/>
    </location>
</feature>
<dbReference type="Proteomes" id="UP000782117">
    <property type="component" value="Unassembled WGS sequence"/>
</dbReference>
<accession>A0ABS2F6U7</accession>